<dbReference type="InterPro" id="IPR029058">
    <property type="entry name" value="AB_hydrolase_fold"/>
</dbReference>
<dbReference type="AlphaFoldDB" id="A0A6J7SCW9"/>
<keyword evidence="1" id="KW-0732">Signal</keyword>
<organism evidence="4">
    <name type="scientific">freshwater metagenome</name>
    <dbReference type="NCBI Taxonomy" id="449393"/>
    <lineage>
        <taxon>unclassified sequences</taxon>
        <taxon>metagenomes</taxon>
        <taxon>ecological metagenomes</taxon>
    </lineage>
</organism>
<dbReference type="GO" id="GO:0005576">
    <property type="term" value="C:extracellular region"/>
    <property type="evidence" value="ECO:0007669"/>
    <property type="project" value="InterPro"/>
</dbReference>
<dbReference type="GO" id="GO:0016787">
    <property type="term" value="F:hydrolase activity"/>
    <property type="evidence" value="ECO:0007669"/>
    <property type="project" value="UniProtKB-KW"/>
</dbReference>
<dbReference type="SUPFAM" id="SSF53474">
    <property type="entry name" value="alpha/beta-Hydrolases"/>
    <property type="match status" value="1"/>
</dbReference>
<dbReference type="PANTHER" id="PTHR43037">
    <property type="entry name" value="UNNAMED PRODUCT-RELATED"/>
    <property type="match status" value="1"/>
</dbReference>
<accession>A0A6J7SCW9</accession>
<evidence type="ECO:0000256" key="2">
    <source>
        <dbReference type="ARBA" id="ARBA00022801"/>
    </source>
</evidence>
<keyword evidence="2" id="KW-0378">Hydrolase</keyword>
<name>A0A6J7SCW9_9ZZZZ</name>
<dbReference type="PANTHER" id="PTHR43037:SF1">
    <property type="entry name" value="BLL1128 PROTEIN"/>
    <property type="match status" value="1"/>
</dbReference>
<protein>
    <submittedName>
        <fullName evidence="4">Unannotated protein</fullName>
    </submittedName>
</protein>
<sequence length="346" mass="34677">MRRCALVATSVGLSLVGALSAGCAAPRSVYVGVPSFDSSTRSKAPTGAADSGALAPAIPGRPGVGQDVSMVSGGVTRSYRLHLPLASPAGSRPLVIAFHSGGSSARGLTDDSGLDASADRNGVVVAYPEGIAGRWNTGLPSDIDKTGGVDDVAFIDDLITSVSRAAKIDIMRVTVAGIGDGASMALRYASLHPSVLGVVAFEGGLVAGADPTTLRAAENVVLVRGDSDPSLPWTGIPAGSASGPQLGISATLSAFLEVDGLTGTKPIVNEVMPDRDPSDATTVVHRVWGPGHGGTTVTLYVLKGGGGPWPGGLGDPKVTPTLGGVTRDLSGASVIIRFALDTKRPA</sequence>
<proteinExistence type="predicted"/>
<dbReference type="Gene3D" id="3.40.50.1820">
    <property type="entry name" value="alpha/beta hydrolase"/>
    <property type="match status" value="1"/>
</dbReference>
<evidence type="ECO:0000313" key="4">
    <source>
        <dbReference type="EMBL" id="CAB5039184.1"/>
    </source>
</evidence>
<evidence type="ECO:0000256" key="1">
    <source>
        <dbReference type="ARBA" id="ARBA00022729"/>
    </source>
</evidence>
<reference evidence="4" key="1">
    <citation type="submission" date="2020-05" db="EMBL/GenBank/DDBJ databases">
        <authorList>
            <person name="Chiriac C."/>
            <person name="Salcher M."/>
            <person name="Ghai R."/>
            <person name="Kavagutti S V."/>
        </authorList>
    </citation>
    <scope>NUCLEOTIDE SEQUENCE</scope>
</reference>
<dbReference type="InterPro" id="IPR050955">
    <property type="entry name" value="Plant_Biomass_Hydrol_Est"/>
</dbReference>
<dbReference type="PROSITE" id="PS51257">
    <property type="entry name" value="PROKAR_LIPOPROTEIN"/>
    <property type="match status" value="1"/>
</dbReference>
<evidence type="ECO:0000256" key="3">
    <source>
        <dbReference type="SAM" id="MobiDB-lite"/>
    </source>
</evidence>
<feature type="region of interest" description="Disordered" evidence="3">
    <location>
        <begin position="36"/>
        <end position="61"/>
    </location>
</feature>
<dbReference type="Pfam" id="PF10503">
    <property type="entry name" value="Esterase_PHB"/>
    <property type="match status" value="1"/>
</dbReference>
<gene>
    <name evidence="4" type="ORF">UFOPK4150_02136</name>
</gene>
<dbReference type="InterPro" id="IPR010126">
    <property type="entry name" value="Esterase_phb"/>
</dbReference>
<dbReference type="EMBL" id="CAFBPU010000062">
    <property type="protein sequence ID" value="CAB5039184.1"/>
    <property type="molecule type" value="Genomic_DNA"/>
</dbReference>